<name>A0A5N8WTT1_9ACTN</name>
<protein>
    <recommendedName>
        <fullName evidence="2">Anti-sigma factor antagonist</fullName>
    </recommendedName>
</protein>
<evidence type="ECO:0000256" key="2">
    <source>
        <dbReference type="RuleBase" id="RU003749"/>
    </source>
</evidence>
<proteinExistence type="inferred from homology"/>
<evidence type="ECO:0000256" key="1">
    <source>
        <dbReference type="ARBA" id="ARBA00009013"/>
    </source>
</evidence>
<feature type="region of interest" description="Disordered" evidence="3">
    <location>
        <begin position="135"/>
        <end position="154"/>
    </location>
</feature>
<dbReference type="InterPro" id="IPR036513">
    <property type="entry name" value="STAS_dom_sf"/>
</dbReference>
<comment type="similarity">
    <text evidence="1 2">Belongs to the anti-sigma-factor antagonist family.</text>
</comment>
<evidence type="ECO:0000313" key="6">
    <source>
        <dbReference type="Proteomes" id="UP000373149"/>
    </source>
</evidence>
<reference evidence="5 6" key="1">
    <citation type="submission" date="2019-09" db="EMBL/GenBank/DDBJ databases">
        <authorList>
            <person name="Duangmal K."/>
            <person name="Teo W.F.A."/>
            <person name="Lipun K."/>
        </authorList>
    </citation>
    <scope>NUCLEOTIDE SEQUENCE [LARGE SCALE GENOMIC DNA]</scope>
    <source>
        <strain evidence="5 6">K1PN6</strain>
    </source>
</reference>
<keyword evidence="6" id="KW-1185">Reference proteome</keyword>
<evidence type="ECO:0000259" key="4">
    <source>
        <dbReference type="PROSITE" id="PS50801"/>
    </source>
</evidence>
<accession>A0A5N8WTT1</accession>
<dbReference type="PANTHER" id="PTHR33495:SF2">
    <property type="entry name" value="ANTI-SIGMA FACTOR ANTAGONIST TM_1081-RELATED"/>
    <property type="match status" value="1"/>
</dbReference>
<dbReference type="Pfam" id="PF01740">
    <property type="entry name" value="STAS"/>
    <property type="match status" value="1"/>
</dbReference>
<dbReference type="AlphaFoldDB" id="A0A5N8WTT1"/>
<dbReference type="EMBL" id="VMNX01000065">
    <property type="protein sequence ID" value="MPY50512.1"/>
    <property type="molecule type" value="Genomic_DNA"/>
</dbReference>
<dbReference type="SUPFAM" id="SSF52091">
    <property type="entry name" value="SpoIIaa-like"/>
    <property type="match status" value="1"/>
</dbReference>
<feature type="domain" description="STAS" evidence="4">
    <location>
        <begin position="48"/>
        <end position="130"/>
    </location>
</feature>
<dbReference type="InterPro" id="IPR002645">
    <property type="entry name" value="STAS_dom"/>
</dbReference>
<dbReference type="RefSeq" id="WP_152864104.1">
    <property type="nucleotide sequence ID" value="NZ_VMNX01000065.1"/>
</dbReference>
<evidence type="ECO:0000313" key="5">
    <source>
        <dbReference type="EMBL" id="MPY50512.1"/>
    </source>
</evidence>
<evidence type="ECO:0000256" key="3">
    <source>
        <dbReference type="SAM" id="MobiDB-lite"/>
    </source>
</evidence>
<dbReference type="CDD" id="cd07043">
    <property type="entry name" value="STAS_anti-anti-sigma_factors"/>
    <property type="match status" value="1"/>
</dbReference>
<dbReference type="InterPro" id="IPR003658">
    <property type="entry name" value="Anti-sigma_ant"/>
</dbReference>
<dbReference type="PANTHER" id="PTHR33495">
    <property type="entry name" value="ANTI-SIGMA FACTOR ANTAGONIST TM_1081-RELATED-RELATED"/>
    <property type="match status" value="1"/>
</dbReference>
<dbReference type="GO" id="GO:0043856">
    <property type="term" value="F:anti-sigma factor antagonist activity"/>
    <property type="evidence" value="ECO:0007669"/>
    <property type="project" value="InterPro"/>
</dbReference>
<sequence length="154" mass="16896">MPPEDHDRAADPPEDTAAMSRPVPRSPCAHPLPANPYAHSRWTGSFTVVEVLGEIDMATADFVAEHLDAATAPAEPDVLVDLRGVTFFDCSGLRLLCRAEARARERGGRLRIVSDLPRMRRLLRAAGLLNRFPPLAELPPPRRLESESPQPPPP</sequence>
<dbReference type="Gene3D" id="3.30.750.24">
    <property type="entry name" value="STAS domain"/>
    <property type="match status" value="1"/>
</dbReference>
<gene>
    <name evidence="5" type="ORF">FPZ41_18815</name>
</gene>
<dbReference type="Proteomes" id="UP000373149">
    <property type="component" value="Unassembled WGS sequence"/>
</dbReference>
<comment type="caution">
    <text evidence="5">The sequence shown here is derived from an EMBL/GenBank/DDBJ whole genome shotgun (WGS) entry which is preliminary data.</text>
</comment>
<organism evidence="5 6">
    <name type="scientific">Streptomyces acidicola</name>
    <dbReference type="NCBI Taxonomy" id="2596892"/>
    <lineage>
        <taxon>Bacteria</taxon>
        <taxon>Bacillati</taxon>
        <taxon>Actinomycetota</taxon>
        <taxon>Actinomycetes</taxon>
        <taxon>Kitasatosporales</taxon>
        <taxon>Streptomycetaceae</taxon>
        <taxon>Streptomyces</taxon>
    </lineage>
</organism>
<feature type="region of interest" description="Disordered" evidence="3">
    <location>
        <begin position="1"/>
        <end position="28"/>
    </location>
</feature>
<dbReference type="NCBIfam" id="TIGR00377">
    <property type="entry name" value="ant_ant_sig"/>
    <property type="match status" value="1"/>
</dbReference>
<feature type="compositionally biased region" description="Basic and acidic residues" evidence="3">
    <location>
        <begin position="1"/>
        <end position="11"/>
    </location>
</feature>
<dbReference type="PROSITE" id="PS50801">
    <property type="entry name" value="STAS"/>
    <property type="match status" value="1"/>
</dbReference>